<comment type="caution">
    <text evidence="1">The sequence shown here is derived from an EMBL/GenBank/DDBJ whole genome shotgun (WGS) entry which is preliminary data.</text>
</comment>
<organism evidence="1">
    <name type="scientific">Sesamum latifolium</name>
    <dbReference type="NCBI Taxonomy" id="2727402"/>
    <lineage>
        <taxon>Eukaryota</taxon>
        <taxon>Viridiplantae</taxon>
        <taxon>Streptophyta</taxon>
        <taxon>Embryophyta</taxon>
        <taxon>Tracheophyta</taxon>
        <taxon>Spermatophyta</taxon>
        <taxon>Magnoliopsida</taxon>
        <taxon>eudicotyledons</taxon>
        <taxon>Gunneridae</taxon>
        <taxon>Pentapetalae</taxon>
        <taxon>asterids</taxon>
        <taxon>lamiids</taxon>
        <taxon>Lamiales</taxon>
        <taxon>Pedaliaceae</taxon>
        <taxon>Sesamum</taxon>
    </lineage>
</organism>
<reference evidence="1" key="2">
    <citation type="journal article" date="2024" name="Plant">
        <title>Genomic evolution and insights into agronomic trait innovations of Sesamum species.</title>
        <authorList>
            <person name="Miao H."/>
            <person name="Wang L."/>
            <person name="Qu L."/>
            <person name="Liu H."/>
            <person name="Sun Y."/>
            <person name="Le M."/>
            <person name="Wang Q."/>
            <person name="Wei S."/>
            <person name="Zheng Y."/>
            <person name="Lin W."/>
            <person name="Duan Y."/>
            <person name="Cao H."/>
            <person name="Xiong S."/>
            <person name="Wang X."/>
            <person name="Wei L."/>
            <person name="Li C."/>
            <person name="Ma Q."/>
            <person name="Ju M."/>
            <person name="Zhao R."/>
            <person name="Li G."/>
            <person name="Mu C."/>
            <person name="Tian Q."/>
            <person name="Mei H."/>
            <person name="Zhang T."/>
            <person name="Gao T."/>
            <person name="Zhang H."/>
        </authorList>
    </citation>
    <scope>NUCLEOTIDE SEQUENCE</scope>
    <source>
        <strain evidence="1">KEN1</strain>
    </source>
</reference>
<proteinExistence type="predicted"/>
<accession>A0AAW2TN99</accession>
<gene>
    <name evidence="1" type="ORF">Slati_3935600</name>
</gene>
<name>A0AAW2TN99_9LAMI</name>
<reference evidence="1" key="1">
    <citation type="submission" date="2020-06" db="EMBL/GenBank/DDBJ databases">
        <authorList>
            <person name="Li T."/>
            <person name="Hu X."/>
            <person name="Zhang T."/>
            <person name="Song X."/>
            <person name="Zhang H."/>
            <person name="Dai N."/>
            <person name="Sheng W."/>
            <person name="Hou X."/>
            <person name="Wei L."/>
        </authorList>
    </citation>
    <scope>NUCLEOTIDE SEQUENCE</scope>
    <source>
        <strain evidence="1">KEN1</strain>
        <tissue evidence="1">Leaf</tissue>
    </source>
</reference>
<evidence type="ECO:0000313" key="1">
    <source>
        <dbReference type="EMBL" id="KAL0406217.1"/>
    </source>
</evidence>
<dbReference type="AlphaFoldDB" id="A0AAW2TN99"/>
<dbReference type="EMBL" id="JACGWN010000014">
    <property type="protein sequence ID" value="KAL0406217.1"/>
    <property type="molecule type" value="Genomic_DNA"/>
</dbReference>
<protein>
    <submittedName>
        <fullName evidence="1">Uncharacterized protein</fullName>
    </submittedName>
</protein>
<sequence>MSSLLASTSLWNDLREPVRKELPLGMTHELREHDPIHALRVQGSRPIASDFKYRLHEAIARLW</sequence>